<gene>
    <name evidence="2" type="ORF">PR048_012465</name>
</gene>
<dbReference type="Proteomes" id="UP001159363">
    <property type="component" value="Chromosome X"/>
</dbReference>
<reference evidence="2 3" key="1">
    <citation type="submission" date="2023-02" db="EMBL/GenBank/DDBJ databases">
        <title>LHISI_Scaffold_Assembly.</title>
        <authorList>
            <person name="Stuart O.P."/>
            <person name="Cleave R."/>
            <person name="Magrath M.J.L."/>
            <person name="Mikheyev A.S."/>
        </authorList>
    </citation>
    <scope>NUCLEOTIDE SEQUENCE [LARGE SCALE GENOMIC DNA]</scope>
    <source>
        <strain evidence="2">Daus_M_001</strain>
        <tissue evidence="2">Leg muscle</tissue>
    </source>
</reference>
<evidence type="ECO:0000256" key="1">
    <source>
        <dbReference type="SAM" id="MobiDB-lite"/>
    </source>
</evidence>
<accession>A0ABQ9HPM5</accession>
<feature type="region of interest" description="Disordered" evidence="1">
    <location>
        <begin position="69"/>
        <end position="89"/>
    </location>
</feature>
<dbReference type="EMBL" id="JARBHB010000004">
    <property type="protein sequence ID" value="KAJ8886256.1"/>
    <property type="molecule type" value="Genomic_DNA"/>
</dbReference>
<evidence type="ECO:0000313" key="2">
    <source>
        <dbReference type="EMBL" id="KAJ8886256.1"/>
    </source>
</evidence>
<organism evidence="2 3">
    <name type="scientific">Dryococelus australis</name>
    <dbReference type="NCBI Taxonomy" id="614101"/>
    <lineage>
        <taxon>Eukaryota</taxon>
        <taxon>Metazoa</taxon>
        <taxon>Ecdysozoa</taxon>
        <taxon>Arthropoda</taxon>
        <taxon>Hexapoda</taxon>
        <taxon>Insecta</taxon>
        <taxon>Pterygota</taxon>
        <taxon>Neoptera</taxon>
        <taxon>Polyneoptera</taxon>
        <taxon>Phasmatodea</taxon>
        <taxon>Verophasmatodea</taxon>
        <taxon>Anareolatae</taxon>
        <taxon>Phasmatidae</taxon>
        <taxon>Eurycanthinae</taxon>
        <taxon>Dryococelus</taxon>
    </lineage>
</organism>
<evidence type="ECO:0008006" key="4">
    <source>
        <dbReference type="Google" id="ProtNLM"/>
    </source>
</evidence>
<keyword evidence="3" id="KW-1185">Reference proteome</keyword>
<sequence length="103" mass="11726">MMCHGEARENRQALRIYKQRFPHTRHSHHSMFARLHQRLRDTGLLCPQHTGAIRHDVRTPALDEEVLQRVTNEPSTSTCDITSSMGTGQSTISRVMQASPLHA</sequence>
<comment type="caution">
    <text evidence="2">The sequence shown here is derived from an EMBL/GenBank/DDBJ whole genome shotgun (WGS) entry which is preliminary data.</text>
</comment>
<evidence type="ECO:0000313" key="3">
    <source>
        <dbReference type="Proteomes" id="UP001159363"/>
    </source>
</evidence>
<proteinExistence type="predicted"/>
<dbReference type="PANTHER" id="PTHR47326:SF1">
    <property type="entry name" value="HTH PSQ-TYPE DOMAIN-CONTAINING PROTEIN"/>
    <property type="match status" value="1"/>
</dbReference>
<dbReference type="PANTHER" id="PTHR47326">
    <property type="entry name" value="TRANSPOSABLE ELEMENT TC3 TRANSPOSASE-LIKE PROTEIN"/>
    <property type="match status" value="1"/>
</dbReference>
<protein>
    <recommendedName>
        <fullName evidence="4">DUF4817 domain-containing protein</fullName>
    </recommendedName>
</protein>
<name>A0ABQ9HPM5_9NEOP</name>